<feature type="compositionally biased region" description="Polar residues" evidence="4">
    <location>
        <begin position="1"/>
        <end position="11"/>
    </location>
</feature>
<dbReference type="Proteomes" id="UP000800036">
    <property type="component" value="Unassembled WGS sequence"/>
</dbReference>
<dbReference type="GO" id="GO:0043386">
    <property type="term" value="P:mycotoxin biosynthetic process"/>
    <property type="evidence" value="ECO:0007669"/>
    <property type="project" value="InterPro"/>
</dbReference>
<dbReference type="PANTHER" id="PTHR33365:SF11">
    <property type="entry name" value="TAT PATHWAY SIGNAL SEQUENCE"/>
    <property type="match status" value="1"/>
</dbReference>
<sequence length="273" mass="31355">MEYIKKNQQYKEVSEREDEEFHSDTEVESQHDAQEQHYDADEKSHTSTKAERPAGQRRRRSRTSLWVAEFRRFRWIIDFVLLIINISLSIVLLRGFNQENAVSKMQVGSSFDGTGPDFPTKIVKFAADEAFVPNDTTDFFSAATLEKWNTMMPLGAGWGAPTQETFFTTSMTHQLHCVFMMARIYAAITGDMADMLVSDYHSHYLHCVDYLRQGIMCSADLAMEPNEQTDPDDNGPRDGSWNGHHVCKAYEHVIPYLEEQIETGIRKVLPIDD</sequence>
<dbReference type="InterPro" id="IPR021765">
    <property type="entry name" value="UstYa-like"/>
</dbReference>
<evidence type="ECO:0000256" key="1">
    <source>
        <dbReference type="ARBA" id="ARBA00004685"/>
    </source>
</evidence>
<keyword evidence="2" id="KW-0560">Oxidoreductase</keyword>
<keyword evidence="5" id="KW-0812">Transmembrane</keyword>
<dbReference type="PANTHER" id="PTHR33365">
    <property type="entry name" value="YALI0B05434P"/>
    <property type="match status" value="1"/>
</dbReference>
<organism evidence="6 7">
    <name type="scientific">Bimuria novae-zelandiae CBS 107.79</name>
    <dbReference type="NCBI Taxonomy" id="1447943"/>
    <lineage>
        <taxon>Eukaryota</taxon>
        <taxon>Fungi</taxon>
        <taxon>Dikarya</taxon>
        <taxon>Ascomycota</taxon>
        <taxon>Pezizomycotina</taxon>
        <taxon>Dothideomycetes</taxon>
        <taxon>Pleosporomycetidae</taxon>
        <taxon>Pleosporales</taxon>
        <taxon>Massarineae</taxon>
        <taxon>Didymosphaeriaceae</taxon>
        <taxon>Bimuria</taxon>
    </lineage>
</organism>
<feature type="compositionally biased region" description="Basic and acidic residues" evidence="4">
    <location>
        <begin position="22"/>
        <end position="54"/>
    </location>
</feature>
<comment type="pathway">
    <text evidence="1">Mycotoxin biosynthesis.</text>
</comment>
<reference evidence="6" key="1">
    <citation type="journal article" date="2020" name="Stud. Mycol.">
        <title>101 Dothideomycetes genomes: a test case for predicting lifestyles and emergence of pathogens.</title>
        <authorList>
            <person name="Haridas S."/>
            <person name="Albert R."/>
            <person name="Binder M."/>
            <person name="Bloem J."/>
            <person name="Labutti K."/>
            <person name="Salamov A."/>
            <person name="Andreopoulos B."/>
            <person name="Baker S."/>
            <person name="Barry K."/>
            <person name="Bills G."/>
            <person name="Bluhm B."/>
            <person name="Cannon C."/>
            <person name="Castanera R."/>
            <person name="Culley D."/>
            <person name="Daum C."/>
            <person name="Ezra D."/>
            <person name="Gonzalez J."/>
            <person name="Henrissat B."/>
            <person name="Kuo A."/>
            <person name="Liang C."/>
            <person name="Lipzen A."/>
            <person name="Lutzoni F."/>
            <person name="Magnuson J."/>
            <person name="Mondo S."/>
            <person name="Nolan M."/>
            <person name="Ohm R."/>
            <person name="Pangilinan J."/>
            <person name="Park H.-J."/>
            <person name="Ramirez L."/>
            <person name="Alfaro M."/>
            <person name="Sun H."/>
            <person name="Tritt A."/>
            <person name="Yoshinaga Y."/>
            <person name="Zwiers L.-H."/>
            <person name="Turgeon B."/>
            <person name="Goodwin S."/>
            <person name="Spatafora J."/>
            <person name="Crous P."/>
            <person name="Grigoriev I."/>
        </authorList>
    </citation>
    <scope>NUCLEOTIDE SEQUENCE</scope>
    <source>
        <strain evidence="6">CBS 107.79</strain>
    </source>
</reference>
<keyword evidence="5" id="KW-1133">Transmembrane helix</keyword>
<keyword evidence="5" id="KW-0472">Membrane</keyword>
<evidence type="ECO:0000313" key="7">
    <source>
        <dbReference type="Proteomes" id="UP000800036"/>
    </source>
</evidence>
<proteinExistence type="inferred from homology"/>
<evidence type="ECO:0000256" key="3">
    <source>
        <dbReference type="ARBA" id="ARBA00035112"/>
    </source>
</evidence>
<evidence type="ECO:0000313" key="6">
    <source>
        <dbReference type="EMBL" id="KAF1976573.1"/>
    </source>
</evidence>
<feature type="transmembrane region" description="Helical" evidence="5">
    <location>
        <begin position="75"/>
        <end position="96"/>
    </location>
</feature>
<dbReference type="EMBL" id="ML976666">
    <property type="protein sequence ID" value="KAF1976573.1"/>
    <property type="molecule type" value="Genomic_DNA"/>
</dbReference>
<keyword evidence="7" id="KW-1185">Reference proteome</keyword>
<comment type="similarity">
    <text evidence="3">Belongs to the ustYa family.</text>
</comment>
<dbReference type="OrthoDB" id="3687641at2759"/>
<feature type="region of interest" description="Disordered" evidence="4">
    <location>
        <begin position="1"/>
        <end position="58"/>
    </location>
</feature>
<dbReference type="Pfam" id="PF11807">
    <property type="entry name" value="UstYa"/>
    <property type="match status" value="1"/>
</dbReference>
<accession>A0A6A5VGA8</accession>
<name>A0A6A5VGA8_9PLEO</name>
<evidence type="ECO:0000256" key="4">
    <source>
        <dbReference type="SAM" id="MobiDB-lite"/>
    </source>
</evidence>
<protein>
    <recommendedName>
        <fullName evidence="8">Oxidase ustYa</fullName>
    </recommendedName>
</protein>
<evidence type="ECO:0008006" key="8">
    <source>
        <dbReference type="Google" id="ProtNLM"/>
    </source>
</evidence>
<dbReference type="AlphaFoldDB" id="A0A6A5VGA8"/>
<evidence type="ECO:0000256" key="5">
    <source>
        <dbReference type="SAM" id="Phobius"/>
    </source>
</evidence>
<gene>
    <name evidence="6" type="ORF">BU23DRAFT_30040</name>
</gene>
<dbReference type="GO" id="GO:0016491">
    <property type="term" value="F:oxidoreductase activity"/>
    <property type="evidence" value="ECO:0007669"/>
    <property type="project" value="UniProtKB-KW"/>
</dbReference>
<evidence type="ECO:0000256" key="2">
    <source>
        <dbReference type="ARBA" id="ARBA00023002"/>
    </source>
</evidence>